<proteinExistence type="predicted"/>
<dbReference type="EMBL" id="PEDL01000006">
    <property type="protein sequence ID" value="PHV70913.1"/>
    <property type="molecule type" value="Genomic_DNA"/>
</dbReference>
<comment type="caution">
    <text evidence="1">The sequence shown here is derived from an EMBL/GenBank/DDBJ whole genome shotgun (WGS) entry which is preliminary data.</text>
</comment>
<accession>A0AC61DDR0</accession>
<organism evidence="1 2">
    <name type="scientific">Sporanaerobium hydrogeniformans</name>
    <dbReference type="NCBI Taxonomy" id="3072179"/>
    <lineage>
        <taxon>Bacteria</taxon>
        <taxon>Bacillati</taxon>
        <taxon>Bacillota</taxon>
        <taxon>Clostridia</taxon>
        <taxon>Lachnospirales</taxon>
        <taxon>Lachnospiraceae</taxon>
        <taxon>Sporanaerobium</taxon>
    </lineage>
</organism>
<evidence type="ECO:0000313" key="1">
    <source>
        <dbReference type="EMBL" id="PHV70913.1"/>
    </source>
</evidence>
<keyword evidence="2" id="KW-1185">Reference proteome</keyword>
<name>A0AC61DDR0_9FIRM</name>
<evidence type="ECO:0000313" key="2">
    <source>
        <dbReference type="Proteomes" id="UP000224460"/>
    </source>
</evidence>
<dbReference type="Proteomes" id="UP000224460">
    <property type="component" value="Unassembled WGS sequence"/>
</dbReference>
<protein>
    <submittedName>
        <fullName evidence="1">Uncharacterized protein</fullName>
    </submittedName>
</protein>
<sequence length="91" mass="10333">MNLSTHPAFSHVDPNFLQTLQKTIDHTSGKSELEMLGTMMAISNEAKKKNISFTPEMQTALLDYLKSHLPVAKRKQFDAFLSMFLSKMNTQ</sequence>
<gene>
    <name evidence="1" type="ORF">CS063_07785</name>
</gene>
<reference evidence="1" key="1">
    <citation type="submission" date="2017-10" db="EMBL/GenBank/DDBJ databases">
        <title>Genome sequence of cellulolytic Lachnospiraceae bacterium XHS1971 isolated from hotspring sediment.</title>
        <authorList>
            <person name="Vasudevan G."/>
            <person name="Joshi A.J."/>
            <person name="Hivarkar S."/>
            <person name="Lanjekar V.B."/>
            <person name="Dhakephalkar P.K."/>
            <person name="Dagar S."/>
        </authorList>
    </citation>
    <scope>NUCLEOTIDE SEQUENCE</scope>
    <source>
        <strain evidence="1">XHS1971</strain>
    </source>
</reference>